<reference evidence="3 4" key="1">
    <citation type="submission" date="2021-05" db="EMBL/GenBank/DDBJ databases">
        <title>Genetic and Functional Diversity in Clade A Lucinid endosymbionts from the Bahamas.</title>
        <authorList>
            <person name="Giani N.M."/>
            <person name="Engel A.S."/>
            <person name="Campbell B.J."/>
        </authorList>
    </citation>
    <scope>NUCLEOTIDE SEQUENCE [LARGE SCALE GENOMIC DNA]</scope>
    <source>
        <strain evidence="3">LUC16012Gg_MoonRockCtena</strain>
    </source>
</reference>
<comment type="caution">
    <text evidence="3">The sequence shown here is derived from an EMBL/GenBank/DDBJ whole genome shotgun (WGS) entry which is preliminary data.</text>
</comment>
<evidence type="ECO:0000313" key="4">
    <source>
        <dbReference type="Proteomes" id="UP000770889"/>
    </source>
</evidence>
<dbReference type="InterPro" id="IPR036249">
    <property type="entry name" value="Thioredoxin-like_sf"/>
</dbReference>
<dbReference type="NCBIfam" id="NF008107">
    <property type="entry name" value="PRK10853.1"/>
    <property type="match status" value="1"/>
</dbReference>
<proteinExistence type="inferred from homology"/>
<dbReference type="SUPFAM" id="SSF52833">
    <property type="entry name" value="Thioredoxin-like"/>
    <property type="match status" value="1"/>
</dbReference>
<evidence type="ECO:0000256" key="2">
    <source>
        <dbReference type="PROSITE-ProRule" id="PRU01282"/>
    </source>
</evidence>
<gene>
    <name evidence="3" type="ORF">KME65_16845</name>
</gene>
<comment type="similarity">
    <text evidence="1 2">Belongs to the ArsC family.</text>
</comment>
<dbReference type="InterPro" id="IPR006504">
    <property type="entry name" value="Tscrpt_reg_Spx/MgsR"/>
</dbReference>
<dbReference type="PROSITE" id="PS51353">
    <property type="entry name" value="ARSC"/>
    <property type="match status" value="1"/>
</dbReference>
<dbReference type="InterPro" id="IPR006660">
    <property type="entry name" value="Arsenate_reductase-like"/>
</dbReference>
<dbReference type="NCBIfam" id="TIGR01617">
    <property type="entry name" value="arsC_related"/>
    <property type="match status" value="1"/>
</dbReference>
<accession>A0A944M9U6</accession>
<dbReference type="PANTHER" id="PTHR30041:SF8">
    <property type="entry name" value="PROTEIN YFFB"/>
    <property type="match status" value="1"/>
</dbReference>
<name>A0A944M9U6_9GAMM</name>
<dbReference type="CDD" id="cd03035">
    <property type="entry name" value="ArsC_Yffb"/>
    <property type="match status" value="1"/>
</dbReference>
<dbReference type="Pfam" id="PF03960">
    <property type="entry name" value="ArsC"/>
    <property type="match status" value="1"/>
</dbReference>
<evidence type="ECO:0000256" key="1">
    <source>
        <dbReference type="ARBA" id="ARBA00007198"/>
    </source>
</evidence>
<protein>
    <submittedName>
        <fullName evidence="3">ArsC family reductase</fullName>
    </submittedName>
</protein>
<dbReference type="AlphaFoldDB" id="A0A944M9U6"/>
<dbReference type="PANTHER" id="PTHR30041">
    <property type="entry name" value="ARSENATE REDUCTASE"/>
    <property type="match status" value="1"/>
</dbReference>
<sequence length="114" mass="13451">MIELYGIKNCDTMKKARHWLEDNGIAYDFHDFKKEGVDERLLRQWVKTVGWEILLNRRGMMWRKLADRVKADIDESSAIRIMLETPSIIKRPVLVEGENVHVGFNEELYAKLFA</sequence>
<dbReference type="Proteomes" id="UP000770889">
    <property type="component" value="Unassembled WGS sequence"/>
</dbReference>
<dbReference type="EMBL" id="JAHHGM010000019">
    <property type="protein sequence ID" value="MBT2990626.1"/>
    <property type="molecule type" value="Genomic_DNA"/>
</dbReference>
<organism evidence="3 4">
    <name type="scientific">Candidatus Thiodiazotropha taylori</name>
    <dbReference type="NCBI Taxonomy" id="2792791"/>
    <lineage>
        <taxon>Bacteria</taxon>
        <taxon>Pseudomonadati</taxon>
        <taxon>Pseudomonadota</taxon>
        <taxon>Gammaproteobacteria</taxon>
        <taxon>Chromatiales</taxon>
        <taxon>Sedimenticolaceae</taxon>
        <taxon>Candidatus Thiodiazotropha</taxon>
    </lineage>
</organism>
<evidence type="ECO:0000313" key="3">
    <source>
        <dbReference type="EMBL" id="MBT2990626.1"/>
    </source>
</evidence>
<dbReference type="Gene3D" id="3.40.30.10">
    <property type="entry name" value="Glutaredoxin"/>
    <property type="match status" value="1"/>
</dbReference>